<sequence>METQPEPEPAGTAAVIHSHILHREELLNIRESSLGIFFLPSFRKRGLRTPLPSIHLANVRSLTNKMDKLLLLTGKNLDLRDQRFSALPRHG</sequence>
<proteinExistence type="predicted"/>
<dbReference type="EMBL" id="JAHUTJ010068809">
    <property type="protein sequence ID" value="MED6291731.1"/>
    <property type="molecule type" value="Genomic_DNA"/>
</dbReference>
<name>A0ABU7EXG7_9TELE</name>
<evidence type="ECO:0000313" key="1">
    <source>
        <dbReference type="EMBL" id="MED6291731.1"/>
    </source>
</evidence>
<protein>
    <submittedName>
        <fullName evidence="1">Uncharacterized protein</fullName>
    </submittedName>
</protein>
<accession>A0ABU7EXG7</accession>
<evidence type="ECO:0000313" key="2">
    <source>
        <dbReference type="Proteomes" id="UP001352852"/>
    </source>
</evidence>
<reference evidence="1 2" key="1">
    <citation type="submission" date="2021-06" db="EMBL/GenBank/DDBJ databases">
        <authorList>
            <person name="Palmer J.M."/>
        </authorList>
    </citation>
    <scope>NUCLEOTIDE SEQUENCE [LARGE SCALE GENOMIC DNA]</scope>
    <source>
        <strain evidence="1 2">CL_MEX2019</strain>
        <tissue evidence="1">Muscle</tissue>
    </source>
</reference>
<dbReference type="Proteomes" id="UP001352852">
    <property type="component" value="Unassembled WGS sequence"/>
</dbReference>
<keyword evidence="2" id="KW-1185">Reference proteome</keyword>
<organism evidence="1 2">
    <name type="scientific">Characodon lateralis</name>
    <dbReference type="NCBI Taxonomy" id="208331"/>
    <lineage>
        <taxon>Eukaryota</taxon>
        <taxon>Metazoa</taxon>
        <taxon>Chordata</taxon>
        <taxon>Craniata</taxon>
        <taxon>Vertebrata</taxon>
        <taxon>Euteleostomi</taxon>
        <taxon>Actinopterygii</taxon>
        <taxon>Neopterygii</taxon>
        <taxon>Teleostei</taxon>
        <taxon>Neoteleostei</taxon>
        <taxon>Acanthomorphata</taxon>
        <taxon>Ovalentaria</taxon>
        <taxon>Atherinomorphae</taxon>
        <taxon>Cyprinodontiformes</taxon>
        <taxon>Goodeidae</taxon>
        <taxon>Characodon</taxon>
    </lineage>
</organism>
<comment type="caution">
    <text evidence="1">The sequence shown here is derived from an EMBL/GenBank/DDBJ whole genome shotgun (WGS) entry which is preliminary data.</text>
</comment>
<gene>
    <name evidence="1" type="ORF">CHARACLAT_026585</name>
</gene>